<keyword evidence="3" id="KW-0378">Hydrolase</keyword>
<evidence type="ECO:0000313" key="3">
    <source>
        <dbReference type="EMBL" id="PTQ62458.1"/>
    </source>
</evidence>
<dbReference type="GO" id="GO:0004519">
    <property type="term" value="F:endonuclease activity"/>
    <property type="evidence" value="ECO:0007669"/>
    <property type="project" value="UniProtKB-KW"/>
</dbReference>
<accession>A0A2T5GT08</accession>
<comment type="similarity">
    <text evidence="1">Belongs to the UPF0213 family.</text>
</comment>
<dbReference type="PANTHER" id="PTHR34477:SF5">
    <property type="entry name" value="BSL5627 PROTEIN"/>
    <property type="match status" value="1"/>
</dbReference>
<protein>
    <submittedName>
        <fullName evidence="3">Putative endonuclease</fullName>
    </submittedName>
</protein>
<evidence type="ECO:0000256" key="1">
    <source>
        <dbReference type="ARBA" id="ARBA00007435"/>
    </source>
</evidence>
<evidence type="ECO:0000313" key="4">
    <source>
        <dbReference type="Proteomes" id="UP000244189"/>
    </source>
</evidence>
<keyword evidence="4" id="KW-1185">Reference proteome</keyword>
<dbReference type="InterPro" id="IPR000305">
    <property type="entry name" value="GIY-YIG_endonuc"/>
</dbReference>
<name>A0A2T5GT08_9SPHN</name>
<dbReference type="SUPFAM" id="SSF82771">
    <property type="entry name" value="GIY-YIG endonuclease"/>
    <property type="match status" value="1"/>
</dbReference>
<dbReference type="PROSITE" id="PS50164">
    <property type="entry name" value="GIY_YIG"/>
    <property type="match status" value="1"/>
</dbReference>
<dbReference type="EMBL" id="QAOG01000001">
    <property type="protein sequence ID" value="PTQ62458.1"/>
    <property type="molecule type" value="Genomic_DNA"/>
</dbReference>
<keyword evidence="3" id="KW-0255">Endonuclease</keyword>
<feature type="domain" description="GIY-YIG" evidence="2">
    <location>
        <begin position="3"/>
        <end position="79"/>
    </location>
</feature>
<dbReference type="InterPro" id="IPR035901">
    <property type="entry name" value="GIY-YIG_endonuc_sf"/>
</dbReference>
<dbReference type="Proteomes" id="UP000244189">
    <property type="component" value="Unassembled WGS sequence"/>
</dbReference>
<dbReference type="InterPro" id="IPR050190">
    <property type="entry name" value="UPF0213_domain"/>
</dbReference>
<comment type="caution">
    <text evidence="3">The sequence shown here is derived from an EMBL/GenBank/DDBJ whole genome shotgun (WGS) entry which is preliminary data.</text>
</comment>
<gene>
    <name evidence="3" type="ORF">C8J26_0738</name>
</gene>
<dbReference type="Gene3D" id="3.40.1440.10">
    <property type="entry name" value="GIY-YIG endonuclease"/>
    <property type="match status" value="1"/>
</dbReference>
<dbReference type="Pfam" id="PF01541">
    <property type="entry name" value="GIY-YIG"/>
    <property type="match status" value="1"/>
</dbReference>
<dbReference type="RefSeq" id="WP_107956725.1">
    <property type="nucleotide sequence ID" value="NZ_QAOG01000001.1"/>
</dbReference>
<keyword evidence="3" id="KW-0540">Nuclease</keyword>
<evidence type="ECO:0000259" key="2">
    <source>
        <dbReference type="PROSITE" id="PS50164"/>
    </source>
</evidence>
<dbReference type="CDD" id="cd10448">
    <property type="entry name" value="GIY-YIG_unchar_3"/>
    <property type="match status" value="1"/>
</dbReference>
<reference evidence="3 4" key="1">
    <citation type="submission" date="2018-04" db="EMBL/GenBank/DDBJ databases">
        <title>Genomic Encyclopedia of Type Strains, Phase III (KMG-III): the genomes of soil and plant-associated and newly described type strains.</title>
        <authorList>
            <person name="Whitman W."/>
        </authorList>
    </citation>
    <scope>NUCLEOTIDE SEQUENCE [LARGE SCALE GENOMIC DNA]</scope>
    <source>
        <strain evidence="3 4">MA101b</strain>
    </source>
</reference>
<organism evidence="3 4">
    <name type="scientific">Sphingomonas aurantiaca</name>
    <dbReference type="NCBI Taxonomy" id="185949"/>
    <lineage>
        <taxon>Bacteria</taxon>
        <taxon>Pseudomonadati</taxon>
        <taxon>Pseudomonadota</taxon>
        <taxon>Alphaproteobacteria</taxon>
        <taxon>Sphingomonadales</taxon>
        <taxon>Sphingomonadaceae</taxon>
        <taxon>Sphingomonas</taxon>
    </lineage>
</organism>
<sequence length="105" mass="12094">MARQPAVYIMASGRNGTLYIGLTSDLMARIVQHREGMFDGFSKRYGVNRLVWFAMADTMDAAITREKQLKVWKRSWKITLIETDNPTWRDLAEDWGFDPLPPPSS</sequence>
<proteinExistence type="inferred from homology"/>
<dbReference type="AlphaFoldDB" id="A0A2T5GT08"/>
<dbReference type="PANTHER" id="PTHR34477">
    <property type="entry name" value="UPF0213 PROTEIN YHBQ"/>
    <property type="match status" value="1"/>
</dbReference>